<dbReference type="Proteomes" id="UP001597557">
    <property type="component" value="Unassembled WGS sequence"/>
</dbReference>
<dbReference type="RefSeq" id="WP_377183707.1">
    <property type="nucleotide sequence ID" value="NZ_JBHUPD010000001.1"/>
</dbReference>
<keyword evidence="1" id="KW-1133">Transmembrane helix</keyword>
<reference evidence="3" key="1">
    <citation type="journal article" date="2019" name="Int. J. Syst. Evol. Microbiol.">
        <title>The Global Catalogue of Microorganisms (GCM) 10K type strain sequencing project: providing services to taxonomists for standard genome sequencing and annotation.</title>
        <authorList>
            <consortium name="The Broad Institute Genomics Platform"/>
            <consortium name="The Broad Institute Genome Sequencing Center for Infectious Disease"/>
            <person name="Wu L."/>
            <person name="Ma J."/>
        </authorList>
    </citation>
    <scope>NUCLEOTIDE SEQUENCE [LARGE SCALE GENOMIC DNA]</scope>
    <source>
        <strain evidence="3">KCTC 22437</strain>
    </source>
</reference>
<sequence length="367" mass="43015">MKKHYRKEQDCANCGTHLEGKFCHACGQENLELHESFGHMMNHAISDYFHFDHQFFHTLKPLFFQPGKLTVEYMAGKRVQYLHPVKMYIFISLVFFLLFFQTDKKEVKETHHPKNKKELATANKKLDSLIKDNKTNALEKSILTTAKNNNGAVTITGDDDDVIVGTPNGDKKVQNNVTFWDDEDETGHSTRKQDTTYELYQARQAKLSPAKRDNFMVHYIRKREYELNGSHQKIGEVVLEGLKHYTPKMMFLLLPLFALLLRIVFWKNKKYYVEHLIYSFHFHCFLFLFLSIIMLIKLLFPQSWDVGGYLDFIATIVIIWYSYQSLRVVYQRSKGRTITKMIGLFLSYSFVFAICMGFLVMAVALFD</sequence>
<feature type="transmembrane region" description="Helical" evidence="1">
    <location>
        <begin position="249"/>
        <end position="265"/>
    </location>
</feature>
<organism evidence="2 3">
    <name type="scientific">Mucilaginibacter ximonensis</name>
    <dbReference type="NCBI Taxonomy" id="538021"/>
    <lineage>
        <taxon>Bacteria</taxon>
        <taxon>Pseudomonadati</taxon>
        <taxon>Bacteroidota</taxon>
        <taxon>Sphingobacteriia</taxon>
        <taxon>Sphingobacteriales</taxon>
        <taxon>Sphingobacteriaceae</taxon>
        <taxon>Mucilaginibacter</taxon>
    </lineage>
</organism>
<comment type="caution">
    <text evidence="2">The sequence shown here is derived from an EMBL/GenBank/DDBJ whole genome shotgun (WGS) entry which is preliminary data.</text>
</comment>
<dbReference type="InterPro" id="IPR022134">
    <property type="entry name" value="DUF3667"/>
</dbReference>
<evidence type="ECO:0000313" key="2">
    <source>
        <dbReference type="EMBL" id="MFD2872248.1"/>
    </source>
</evidence>
<gene>
    <name evidence="2" type="ORF">ACFS5N_07210</name>
</gene>
<feature type="transmembrane region" description="Helical" evidence="1">
    <location>
        <begin position="81"/>
        <end position="100"/>
    </location>
</feature>
<keyword evidence="1" id="KW-0472">Membrane</keyword>
<evidence type="ECO:0000313" key="3">
    <source>
        <dbReference type="Proteomes" id="UP001597557"/>
    </source>
</evidence>
<protein>
    <submittedName>
        <fullName evidence="2">DUF3667 domain-containing protein</fullName>
    </submittedName>
</protein>
<keyword evidence="3" id="KW-1185">Reference proteome</keyword>
<evidence type="ECO:0000256" key="1">
    <source>
        <dbReference type="SAM" id="Phobius"/>
    </source>
</evidence>
<accession>A0ABW5YA34</accession>
<dbReference type="Pfam" id="PF12412">
    <property type="entry name" value="DUF3667"/>
    <property type="match status" value="1"/>
</dbReference>
<dbReference type="EMBL" id="JBHUPD010000001">
    <property type="protein sequence ID" value="MFD2872248.1"/>
    <property type="molecule type" value="Genomic_DNA"/>
</dbReference>
<proteinExistence type="predicted"/>
<feature type="transmembrane region" description="Helical" evidence="1">
    <location>
        <begin position="344"/>
        <end position="366"/>
    </location>
</feature>
<feature type="transmembrane region" description="Helical" evidence="1">
    <location>
        <begin position="306"/>
        <end position="323"/>
    </location>
</feature>
<keyword evidence="1" id="KW-0812">Transmembrane</keyword>
<name>A0ABW5YA34_9SPHI</name>
<feature type="transmembrane region" description="Helical" evidence="1">
    <location>
        <begin position="277"/>
        <end position="300"/>
    </location>
</feature>